<dbReference type="Pfam" id="PF00583">
    <property type="entry name" value="Acetyltransf_1"/>
    <property type="match status" value="1"/>
</dbReference>
<dbReference type="Gene3D" id="3.40.630.30">
    <property type="match status" value="1"/>
</dbReference>
<dbReference type="EMBL" id="CP003243">
    <property type="protein sequence ID" value="AFC99824.1"/>
    <property type="molecule type" value="Genomic_DNA"/>
</dbReference>
<dbReference type="STRING" id="1041930.Mtc_1068"/>
<dbReference type="AlphaFoldDB" id="H8I6Z4"/>
<proteinExistence type="predicted"/>
<dbReference type="SUPFAM" id="SSF55729">
    <property type="entry name" value="Acyl-CoA N-acyltransferases (Nat)"/>
    <property type="match status" value="1"/>
</dbReference>
<dbReference type="Proteomes" id="UP000005233">
    <property type="component" value="Chromosome"/>
</dbReference>
<dbReference type="GO" id="GO:0016747">
    <property type="term" value="F:acyltransferase activity, transferring groups other than amino-acyl groups"/>
    <property type="evidence" value="ECO:0007669"/>
    <property type="project" value="InterPro"/>
</dbReference>
<dbReference type="CDD" id="cd04301">
    <property type="entry name" value="NAT_SF"/>
    <property type="match status" value="1"/>
</dbReference>
<evidence type="ECO:0000313" key="3">
    <source>
        <dbReference type="Proteomes" id="UP000005233"/>
    </source>
</evidence>
<accession>H8I6Z4</accession>
<dbReference type="PROSITE" id="PS51186">
    <property type="entry name" value="GNAT"/>
    <property type="match status" value="1"/>
</dbReference>
<dbReference type="HOGENOM" id="CLU_117563_0_0_2"/>
<dbReference type="InterPro" id="IPR016181">
    <property type="entry name" value="Acyl_CoA_acyltransferase"/>
</dbReference>
<name>H8I6Z4_METCZ</name>
<evidence type="ECO:0000259" key="1">
    <source>
        <dbReference type="PROSITE" id="PS51186"/>
    </source>
</evidence>
<reference evidence="2 3" key="1">
    <citation type="journal article" date="2012" name="J. Bacteriol.">
        <title>Complete genome sequence of a thermophilic methanogen, Methanocella conradii HZ254, isolated from Chinese rice field soil.</title>
        <authorList>
            <person name="Lu Z."/>
            <person name="Lu Y."/>
        </authorList>
    </citation>
    <scope>NUCLEOTIDE SEQUENCE [LARGE SCALE GENOMIC DNA]</scope>
    <source>
        <strain evidence="3">DSM 24694 / JCM 17849 / CGMCC 1.5162 / HZ254</strain>
    </source>
</reference>
<dbReference type="InterPro" id="IPR000182">
    <property type="entry name" value="GNAT_dom"/>
</dbReference>
<dbReference type="eggNOG" id="arCOG00833">
    <property type="taxonomic scope" value="Archaea"/>
</dbReference>
<gene>
    <name evidence="2" type="ordered locus">Mtc_1068</name>
</gene>
<protein>
    <submittedName>
        <fullName evidence="2">Acetyltransferase, GNAT superfamily</fullName>
    </submittedName>
</protein>
<dbReference type="KEGG" id="mez:Mtc_1068"/>
<evidence type="ECO:0000313" key="2">
    <source>
        <dbReference type="EMBL" id="AFC99824.1"/>
    </source>
</evidence>
<feature type="domain" description="N-acetyltransferase" evidence="1">
    <location>
        <begin position="1"/>
        <end position="145"/>
    </location>
</feature>
<organism evidence="2 3">
    <name type="scientific">Methanocella conradii (strain DSM 24694 / JCM 17849 / CGMCC 1.5162 / HZ254)</name>
    <dbReference type="NCBI Taxonomy" id="1041930"/>
    <lineage>
        <taxon>Archaea</taxon>
        <taxon>Methanobacteriati</taxon>
        <taxon>Methanobacteriota</taxon>
        <taxon>Stenosarchaea group</taxon>
        <taxon>Methanomicrobia</taxon>
        <taxon>Methanocellales</taxon>
        <taxon>Methanocellaceae</taxon>
        <taxon>Methanocella</taxon>
    </lineage>
</organism>
<keyword evidence="3" id="KW-1185">Reference proteome</keyword>
<dbReference type="PIRSF" id="PIRSF037663">
    <property type="entry name" value="Acetyltransf_GNAT_prd"/>
    <property type="match status" value="1"/>
</dbReference>
<sequence>MLVRNAFPGDFLEVAKKSKEWADLVIERETIYHIMTEHFRDTCFIAEERGEMIGYLLGFRSQARPEEALIHLIQVAPHMRGNGIGRRLFNQFQYTVKKMGCKRIVAITKPENNYCNRFHKAMGFNVVEAGEAIEVNGVRAIKDYNGPGKHMVLWHKNI</sequence>
<dbReference type="InterPro" id="IPR017255">
    <property type="entry name" value="AcTrfase_GNAT_prd"/>
</dbReference>
<dbReference type="OrthoDB" id="43754at2157"/>